<feature type="transmembrane region" description="Helical" evidence="9">
    <location>
        <begin position="58"/>
        <end position="78"/>
    </location>
</feature>
<comment type="subcellular location">
    <subcellularLocation>
        <location evidence="1">Membrane</location>
        <topology evidence="1">Multi-pass membrane protein</topology>
    </subcellularLocation>
</comment>
<feature type="transmembrane region" description="Helical" evidence="9">
    <location>
        <begin position="354"/>
        <end position="378"/>
    </location>
</feature>
<dbReference type="EMBL" id="JACBKZ010000004">
    <property type="protein sequence ID" value="KAF5951460.1"/>
    <property type="molecule type" value="Genomic_DNA"/>
</dbReference>
<dbReference type="PROSITE" id="PS50850">
    <property type="entry name" value="MFS"/>
    <property type="match status" value="2"/>
</dbReference>
<feature type="transmembrane region" description="Helical" evidence="9">
    <location>
        <begin position="120"/>
        <end position="137"/>
    </location>
</feature>
<feature type="transmembrane region" description="Helical" evidence="9">
    <location>
        <begin position="769"/>
        <end position="793"/>
    </location>
</feature>
<dbReference type="PRINTS" id="PR00171">
    <property type="entry name" value="SUGRTRNSPORT"/>
</dbReference>
<feature type="transmembrane region" description="Helical" evidence="9">
    <location>
        <begin position="258"/>
        <end position="281"/>
    </location>
</feature>
<keyword evidence="5 9" id="KW-0812">Transmembrane</keyword>
<feature type="transmembrane region" description="Helical" evidence="9">
    <location>
        <begin position="390"/>
        <end position="410"/>
    </location>
</feature>
<feature type="transmembrane region" description="Helical" evidence="9">
    <location>
        <begin position="614"/>
        <end position="633"/>
    </location>
</feature>
<keyword evidence="7 9" id="KW-0472">Membrane</keyword>
<keyword evidence="3" id="KW-0813">Transport</keyword>
<dbReference type="Proteomes" id="UP000593564">
    <property type="component" value="Unassembled WGS sequence"/>
</dbReference>
<evidence type="ECO:0000256" key="6">
    <source>
        <dbReference type="ARBA" id="ARBA00022989"/>
    </source>
</evidence>
<dbReference type="Pfam" id="PF00083">
    <property type="entry name" value="Sugar_tr"/>
    <property type="match status" value="3"/>
</dbReference>
<feature type="transmembrane region" description="Helical" evidence="9">
    <location>
        <begin position="293"/>
        <end position="313"/>
    </location>
</feature>
<accession>A0A7J7HEW8</accession>
<evidence type="ECO:0000256" key="4">
    <source>
        <dbReference type="ARBA" id="ARBA00022597"/>
    </source>
</evidence>
<dbReference type="AlphaFoldDB" id="A0A7J7HEW8"/>
<dbReference type="PANTHER" id="PTHR48021">
    <property type="match status" value="1"/>
</dbReference>
<reference evidence="11 12" key="2">
    <citation type="submission" date="2020-07" db="EMBL/GenBank/DDBJ databases">
        <title>Genome assembly of wild tea tree DASZ reveals pedigree and selection history of tea varieties.</title>
        <authorList>
            <person name="Zhang W."/>
        </authorList>
    </citation>
    <scope>NUCLEOTIDE SEQUENCE [LARGE SCALE GENOMIC DNA]</scope>
    <source>
        <strain evidence="12">cv. G240</strain>
        <tissue evidence="11">Leaf</tissue>
    </source>
</reference>
<feature type="transmembrane region" description="Helical" evidence="9">
    <location>
        <begin position="837"/>
        <end position="855"/>
    </location>
</feature>
<dbReference type="GO" id="GO:0051119">
    <property type="term" value="F:sugar transmembrane transporter activity"/>
    <property type="evidence" value="ECO:0007669"/>
    <property type="project" value="InterPro"/>
</dbReference>
<sequence length="877" mass="96445">MDKHRFLCLTEKTQIMVLHHLHPLRPHLYFYSALSLPSVVGFSSPTQSEIMEDLGLSLAEYSVFGSIMTVGAMLGAVMSGKLADLFGRRGTLGFSDIFCIIGWLAMALSERAWCLDLGRLSLGYGIGLLSYVVPVYIAEITPRDIRGTFTTAHQFLDSCGVSIMYLIGTIITWRILAAIGIIPCLIQFVGLFFIPESPRWLAKNYRWSDCEAALQRLRGESANISEEATEIRVYTENLQQFSEAKIFDLFQRKYAHSLIVGVGLMALQQFGGINGIVYYASAIFESAGFSSRIGTIAMVVVQVPATLIGALLMDKSGRRLLLVISAGGTCLGCFLVGLSFLLQDLELWKELTPSLALVGVLVFKGSFSLGMAGIPWIIMSEIFPINVKGLAGSLITVVNWLGTWIVTYAFNFLMNCSSEGTFFAFSGVCGLTVWFVVELVPETKGLTLEEIQTAMFEGKDKGLVWFVFLKKFWKKFSKENPDHVASSSSSATPMLLLTTFIAVSGSYVFGSAVGFSSPAQSGIMDDLGLSLAQYSVFGSIMTIGAMVGAVMSGKLADLFGRRGTMGFSEIFCIIGWLAIHAWSLDLGRLSLGYGIGLLSYVVPVYVAETTPKNLRGAFTAFMICCGVSIMYLIGTVINWRVIPCLIQLVGLFFIPESPRWLAKNSRWLDCEAALQRLRGKKANISEEATEIRKPFNSSRKLKYLICSSGNMLTPSLLELDLWYCNNLEGLFKQNWDYRDGGGSDFCSGNMLGLLPHWIALELWKEVTPIFALVGVLVFTGSFSLGMGGIPWVIMSEIFPVNMKGLAGSLVTLVNWLGSWIVSYAFNFLMDWSSEGTFFTFSIVCGLTVLFVAKLVPETKGRTLEEIQASMNPFTAKR</sequence>
<dbReference type="NCBIfam" id="TIGR00879">
    <property type="entry name" value="SP"/>
    <property type="match status" value="1"/>
</dbReference>
<evidence type="ECO:0000313" key="11">
    <source>
        <dbReference type="EMBL" id="KAF5951460.1"/>
    </source>
</evidence>
<feature type="domain" description="Major facilitator superfamily (MFS) profile" evidence="10">
    <location>
        <begin position="21"/>
        <end position="444"/>
    </location>
</feature>
<keyword evidence="12" id="KW-1185">Reference proteome</keyword>
<dbReference type="PROSITE" id="PS00216">
    <property type="entry name" value="SUGAR_TRANSPORT_1"/>
    <property type="match status" value="2"/>
</dbReference>
<gene>
    <name evidence="11" type="ORF">HYC85_009404</name>
</gene>
<dbReference type="CDD" id="cd17358">
    <property type="entry name" value="MFS_GLUT6_8_Class3_like"/>
    <property type="match status" value="1"/>
</dbReference>
<evidence type="ECO:0000256" key="1">
    <source>
        <dbReference type="ARBA" id="ARBA00004141"/>
    </source>
</evidence>
<evidence type="ECO:0000256" key="5">
    <source>
        <dbReference type="ARBA" id="ARBA00022692"/>
    </source>
</evidence>
<evidence type="ECO:0000313" key="12">
    <source>
        <dbReference type="Proteomes" id="UP000593564"/>
    </source>
</evidence>
<name>A0A7J7HEW8_CAMSI</name>
<reference evidence="12" key="1">
    <citation type="journal article" date="2020" name="Nat. Commun.">
        <title>Genome assembly of wild tea tree DASZ reveals pedigree and selection history of tea varieties.</title>
        <authorList>
            <person name="Zhang W."/>
            <person name="Zhang Y."/>
            <person name="Qiu H."/>
            <person name="Guo Y."/>
            <person name="Wan H."/>
            <person name="Zhang X."/>
            <person name="Scossa F."/>
            <person name="Alseekh S."/>
            <person name="Zhang Q."/>
            <person name="Wang P."/>
            <person name="Xu L."/>
            <person name="Schmidt M.H."/>
            <person name="Jia X."/>
            <person name="Li D."/>
            <person name="Zhu A."/>
            <person name="Guo F."/>
            <person name="Chen W."/>
            <person name="Ni D."/>
            <person name="Usadel B."/>
            <person name="Fernie A.R."/>
            <person name="Wen W."/>
        </authorList>
    </citation>
    <scope>NUCLEOTIDE SEQUENCE [LARGE SCALE GENOMIC DNA]</scope>
    <source>
        <strain evidence="12">cv. G240</strain>
    </source>
</reference>
<feature type="transmembrane region" description="Helical" evidence="9">
    <location>
        <begin position="173"/>
        <end position="194"/>
    </location>
</feature>
<feature type="transmembrane region" description="Helical" evidence="9">
    <location>
        <begin position="531"/>
        <end position="551"/>
    </location>
</feature>
<feature type="transmembrane region" description="Helical" evidence="9">
    <location>
        <begin position="28"/>
        <end position="46"/>
    </location>
</feature>
<evidence type="ECO:0000256" key="2">
    <source>
        <dbReference type="ARBA" id="ARBA00010992"/>
    </source>
</evidence>
<dbReference type="InterPro" id="IPR005829">
    <property type="entry name" value="Sugar_transporter_CS"/>
</dbReference>
<organism evidence="11 12">
    <name type="scientific">Camellia sinensis</name>
    <name type="common">Tea plant</name>
    <name type="synonym">Thea sinensis</name>
    <dbReference type="NCBI Taxonomy" id="4442"/>
    <lineage>
        <taxon>Eukaryota</taxon>
        <taxon>Viridiplantae</taxon>
        <taxon>Streptophyta</taxon>
        <taxon>Embryophyta</taxon>
        <taxon>Tracheophyta</taxon>
        <taxon>Spermatophyta</taxon>
        <taxon>Magnoliopsida</taxon>
        <taxon>eudicotyledons</taxon>
        <taxon>Gunneridae</taxon>
        <taxon>Pentapetalae</taxon>
        <taxon>asterids</taxon>
        <taxon>Ericales</taxon>
        <taxon>Theaceae</taxon>
        <taxon>Camellia</taxon>
    </lineage>
</organism>
<evidence type="ECO:0000256" key="8">
    <source>
        <dbReference type="ARBA" id="ARBA00044504"/>
    </source>
</evidence>
<comment type="similarity">
    <text evidence="2">Belongs to the major facilitator superfamily. Sugar transporter (TC 2.A.1.1) family.</text>
</comment>
<feature type="transmembrane region" description="Helical" evidence="9">
    <location>
        <begin position="805"/>
        <end position="825"/>
    </location>
</feature>
<keyword evidence="4" id="KW-0762">Sugar transport</keyword>
<protein>
    <recommendedName>
        <fullName evidence="10">Major facilitator superfamily (MFS) profile domain-containing protein</fullName>
    </recommendedName>
</protein>
<dbReference type="SUPFAM" id="SSF103473">
    <property type="entry name" value="MFS general substrate transporter"/>
    <property type="match status" value="3"/>
</dbReference>
<comment type="caution">
    <text evidence="11">The sequence shown here is derived from an EMBL/GenBank/DDBJ whole genome shotgun (WGS) entry which is preliminary data.</text>
</comment>
<dbReference type="FunFam" id="1.20.1250.20:FF:000043">
    <property type="entry name" value="sugar transporter ERD6-like 6"/>
    <property type="match status" value="1"/>
</dbReference>
<dbReference type="InterPro" id="IPR005828">
    <property type="entry name" value="MFS_sugar_transport-like"/>
</dbReference>
<keyword evidence="6 9" id="KW-1133">Transmembrane helix</keyword>
<dbReference type="InterPro" id="IPR044775">
    <property type="entry name" value="MFS_ERD6/Tret1-like"/>
</dbReference>
<dbReference type="GO" id="GO:0016020">
    <property type="term" value="C:membrane"/>
    <property type="evidence" value="ECO:0007669"/>
    <property type="project" value="UniProtKB-SubCell"/>
</dbReference>
<proteinExistence type="inferred from homology"/>
<evidence type="ECO:0000256" key="7">
    <source>
        <dbReference type="ARBA" id="ARBA00023136"/>
    </source>
</evidence>
<feature type="transmembrane region" description="Helical" evidence="9">
    <location>
        <begin position="422"/>
        <end position="440"/>
    </location>
</feature>
<dbReference type="InterPro" id="IPR050549">
    <property type="entry name" value="MFS_Trehalose_Transporter"/>
</dbReference>
<dbReference type="Gene3D" id="1.20.1250.20">
    <property type="entry name" value="MFS general substrate transporter like domains"/>
    <property type="match status" value="3"/>
</dbReference>
<feature type="transmembrane region" description="Helical" evidence="9">
    <location>
        <begin position="90"/>
        <end position="108"/>
    </location>
</feature>
<dbReference type="PANTHER" id="PTHR48021:SF25">
    <property type="entry name" value="SUGAR TRANSPORTER ERD6-LIKE 5"/>
    <property type="match status" value="1"/>
</dbReference>
<dbReference type="InterPro" id="IPR003663">
    <property type="entry name" value="Sugar/inositol_transpt"/>
</dbReference>
<comment type="similarity">
    <text evidence="8">Belongs to the major facilitator superfamily. Phosphate:H(+) symporter (TC 2.A.1.9) family.</text>
</comment>
<feature type="domain" description="Major facilitator superfamily (MFS) profile" evidence="10">
    <location>
        <begin position="498"/>
        <end position="859"/>
    </location>
</feature>
<evidence type="ECO:0000259" key="10">
    <source>
        <dbReference type="PROSITE" id="PS50850"/>
    </source>
</evidence>
<dbReference type="InterPro" id="IPR020846">
    <property type="entry name" value="MFS_dom"/>
</dbReference>
<feature type="transmembrane region" description="Helical" evidence="9">
    <location>
        <begin position="589"/>
        <end position="607"/>
    </location>
</feature>
<feature type="transmembrane region" description="Helical" evidence="9">
    <location>
        <begin position="320"/>
        <end position="342"/>
    </location>
</feature>
<feature type="transmembrane region" description="Helical" evidence="9">
    <location>
        <begin position="495"/>
        <end position="519"/>
    </location>
</feature>
<evidence type="ECO:0000256" key="9">
    <source>
        <dbReference type="SAM" id="Phobius"/>
    </source>
</evidence>
<feature type="transmembrane region" description="Helical" evidence="9">
    <location>
        <begin position="563"/>
        <end position="583"/>
    </location>
</feature>
<dbReference type="InterPro" id="IPR036259">
    <property type="entry name" value="MFS_trans_sf"/>
</dbReference>
<evidence type="ECO:0000256" key="3">
    <source>
        <dbReference type="ARBA" id="ARBA00022448"/>
    </source>
</evidence>